<keyword evidence="2" id="KW-1185">Reference proteome</keyword>
<sequence>MEKAKQIIDKTNVTEENLKDTDEFLTIELKSQQLGQVQACCNQEKQQSMLQADQFCYSNQNYRSEIDRIFIPYESYNETVVEVYIQRRTLIHRNYISKRKQYKKLCKKRCLLNERKHKPPAAQILE</sequence>
<dbReference type="Proteomes" id="UP000039865">
    <property type="component" value="Unassembled WGS sequence"/>
</dbReference>
<proteinExistence type="predicted"/>
<dbReference type="InParanoid" id="A0A078A127"/>
<name>A0A078A127_STYLE</name>
<reference evidence="1 2" key="1">
    <citation type="submission" date="2014-06" db="EMBL/GenBank/DDBJ databases">
        <authorList>
            <person name="Swart Estienne"/>
        </authorList>
    </citation>
    <scope>NUCLEOTIDE SEQUENCE [LARGE SCALE GENOMIC DNA]</scope>
    <source>
        <strain evidence="1 2">130c</strain>
    </source>
</reference>
<gene>
    <name evidence="1" type="primary">Contig6521.g6984</name>
    <name evidence="1" type="ORF">STYLEM_4927</name>
</gene>
<dbReference type="EMBL" id="CCKQ01004774">
    <property type="protein sequence ID" value="CDW75931.1"/>
    <property type="molecule type" value="Genomic_DNA"/>
</dbReference>
<organism evidence="1 2">
    <name type="scientific">Stylonychia lemnae</name>
    <name type="common">Ciliate</name>
    <dbReference type="NCBI Taxonomy" id="5949"/>
    <lineage>
        <taxon>Eukaryota</taxon>
        <taxon>Sar</taxon>
        <taxon>Alveolata</taxon>
        <taxon>Ciliophora</taxon>
        <taxon>Intramacronucleata</taxon>
        <taxon>Spirotrichea</taxon>
        <taxon>Stichotrichia</taxon>
        <taxon>Sporadotrichida</taxon>
        <taxon>Oxytrichidae</taxon>
        <taxon>Stylonychinae</taxon>
        <taxon>Stylonychia</taxon>
    </lineage>
</organism>
<protein>
    <submittedName>
        <fullName evidence="1">Uncharacterized protein</fullName>
    </submittedName>
</protein>
<accession>A0A078A127</accession>
<dbReference type="AlphaFoldDB" id="A0A078A127"/>
<evidence type="ECO:0000313" key="2">
    <source>
        <dbReference type="Proteomes" id="UP000039865"/>
    </source>
</evidence>
<evidence type="ECO:0000313" key="1">
    <source>
        <dbReference type="EMBL" id="CDW75931.1"/>
    </source>
</evidence>